<feature type="region of interest" description="Disordered" evidence="1">
    <location>
        <begin position="12"/>
        <end position="39"/>
    </location>
</feature>
<evidence type="ECO:0008006" key="4">
    <source>
        <dbReference type="Google" id="ProtNLM"/>
    </source>
</evidence>
<keyword evidence="3" id="KW-1185">Reference proteome</keyword>
<organism evidence="2">
    <name type="scientific">Salvia splendens</name>
    <name type="common">Scarlet sage</name>
    <dbReference type="NCBI Taxonomy" id="180675"/>
    <lineage>
        <taxon>Eukaryota</taxon>
        <taxon>Viridiplantae</taxon>
        <taxon>Streptophyta</taxon>
        <taxon>Embryophyta</taxon>
        <taxon>Tracheophyta</taxon>
        <taxon>Spermatophyta</taxon>
        <taxon>Magnoliopsida</taxon>
        <taxon>eudicotyledons</taxon>
        <taxon>Gunneridae</taxon>
        <taxon>Pentapetalae</taxon>
        <taxon>asterids</taxon>
        <taxon>lamiids</taxon>
        <taxon>Lamiales</taxon>
        <taxon>Lamiaceae</taxon>
        <taxon>Nepetoideae</taxon>
        <taxon>Mentheae</taxon>
        <taxon>Salviinae</taxon>
        <taxon>Salvia</taxon>
        <taxon>Salvia subgen. Calosphace</taxon>
        <taxon>core Calosphace</taxon>
    </lineage>
</organism>
<gene>
    <name evidence="2" type="ORF">SASPL_150871</name>
</gene>
<reference evidence="2" key="2">
    <citation type="submission" date="2020-08" db="EMBL/GenBank/DDBJ databases">
        <title>Plant Genome Project.</title>
        <authorList>
            <person name="Zhang R.-G."/>
        </authorList>
    </citation>
    <scope>NUCLEOTIDE SEQUENCE</scope>
    <source>
        <strain evidence="2">Huo1</strain>
        <tissue evidence="2">Leaf</tissue>
    </source>
</reference>
<dbReference type="AlphaFoldDB" id="A0A8X8W7J6"/>
<evidence type="ECO:0000256" key="1">
    <source>
        <dbReference type="SAM" id="MobiDB-lite"/>
    </source>
</evidence>
<accession>A0A8X8W7J6</accession>
<dbReference type="SUPFAM" id="SSF54001">
    <property type="entry name" value="Cysteine proteinases"/>
    <property type="match status" value="1"/>
</dbReference>
<proteinExistence type="predicted"/>
<dbReference type="InterPro" id="IPR038765">
    <property type="entry name" value="Papain-like_cys_pep_sf"/>
</dbReference>
<comment type="caution">
    <text evidence="2">The sequence shown here is derived from an EMBL/GenBank/DDBJ whole genome shotgun (WGS) entry which is preliminary data.</text>
</comment>
<evidence type="ECO:0000313" key="3">
    <source>
        <dbReference type="Proteomes" id="UP000298416"/>
    </source>
</evidence>
<evidence type="ECO:0000313" key="2">
    <source>
        <dbReference type="EMBL" id="KAG6389403.1"/>
    </source>
</evidence>
<dbReference type="Proteomes" id="UP000298416">
    <property type="component" value="Unassembled WGS sequence"/>
</dbReference>
<reference evidence="2" key="1">
    <citation type="submission" date="2018-01" db="EMBL/GenBank/DDBJ databases">
        <authorList>
            <person name="Mao J.F."/>
        </authorList>
    </citation>
    <scope>NUCLEOTIDE SEQUENCE</scope>
    <source>
        <strain evidence="2">Huo1</strain>
        <tissue evidence="2">Leaf</tissue>
    </source>
</reference>
<name>A0A8X8W7J6_SALSN</name>
<dbReference type="EMBL" id="PNBA02000020">
    <property type="protein sequence ID" value="KAG6389403.1"/>
    <property type="molecule type" value="Genomic_DNA"/>
</dbReference>
<sequence>MTGVLGVEEVGDERDECGLNAGERKDSVPNDMTGKTAPTTEAPAHINIEASHDVVGSENKGSDNACVYDNDFAWATKKLFLPLKPHVEIKAGVINAWASHLNNREKERLTTSLSRLFMITSPCVFFPVCANDHYYLVVFWMKKNTIEIIDNSKPPKDMDALEKYGIDIGLMKDMFEAYFKEKNLLDISENIKKSALNVLPLEWAISTNKKDCGVYLMRHMETYVGKKGSE</sequence>
<dbReference type="Gene3D" id="3.40.395.10">
    <property type="entry name" value="Adenoviral Proteinase, Chain A"/>
    <property type="match status" value="1"/>
</dbReference>
<protein>
    <recommendedName>
        <fullName evidence="4">Ubiquitin-like protease family profile domain-containing protein</fullName>
    </recommendedName>
</protein>